<dbReference type="RefSeq" id="WP_179478406.1">
    <property type="nucleotide sequence ID" value="NZ_JACCFW010000001.1"/>
</dbReference>
<proteinExistence type="predicted"/>
<evidence type="ECO:0000313" key="2">
    <source>
        <dbReference type="Proteomes" id="UP000571817"/>
    </source>
</evidence>
<dbReference type="EMBL" id="JACCFW010000001">
    <property type="protein sequence ID" value="NYJ73255.1"/>
    <property type="molecule type" value="Genomic_DNA"/>
</dbReference>
<keyword evidence="2" id="KW-1185">Reference proteome</keyword>
<organism evidence="1 2">
    <name type="scientific">Allobranchiibius huperziae</name>
    <dbReference type="NCBI Taxonomy" id="1874116"/>
    <lineage>
        <taxon>Bacteria</taxon>
        <taxon>Bacillati</taxon>
        <taxon>Actinomycetota</taxon>
        <taxon>Actinomycetes</taxon>
        <taxon>Micrococcales</taxon>
        <taxon>Dermacoccaceae</taxon>
        <taxon>Allobranchiibius</taxon>
    </lineage>
</organism>
<dbReference type="InterPro" id="IPR036689">
    <property type="entry name" value="ESAT-6-like_sf"/>
</dbReference>
<gene>
    <name evidence="1" type="ORF">HNR15_000218</name>
</gene>
<dbReference type="AlphaFoldDB" id="A0A853DGA4"/>
<reference evidence="1 2" key="1">
    <citation type="submission" date="2020-07" db="EMBL/GenBank/DDBJ databases">
        <title>Sequencing the genomes of 1000 actinobacteria strains.</title>
        <authorList>
            <person name="Klenk H.-P."/>
        </authorList>
    </citation>
    <scope>NUCLEOTIDE SEQUENCE [LARGE SCALE GENOMIC DNA]</scope>
    <source>
        <strain evidence="1 2">DSM 29531</strain>
    </source>
</reference>
<protein>
    <submittedName>
        <fullName evidence="1">Methyl-accepting chemotaxis protein</fullName>
    </submittedName>
</protein>
<evidence type="ECO:0000313" key="1">
    <source>
        <dbReference type="EMBL" id="NYJ73255.1"/>
    </source>
</evidence>
<dbReference type="SUPFAM" id="SSF140453">
    <property type="entry name" value="EsxAB dimer-like"/>
    <property type="match status" value="1"/>
</dbReference>
<name>A0A853DGA4_9MICO</name>
<comment type="caution">
    <text evidence="1">The sequence shown here is derived from an EMBL/GenBank/DDBJ whole genome shotgun (WGS) entry which is preliminary data.</text>
</comment>
<dbReference type="Proteomes" id="UP000571817">
    <property type="component" value="Unassembled WGS sequence"/>
</dbReference>
<sequence length="135" mass="14297">MSTDPEQIRAAARIVSGLASRARAASVAVTGAGHARWESLGAQRFRTQLGMQRGAFLRCAGALEDLSTLLLNHALHVESHEAALAKAALAVTNTAQTVVDDARRTVHDAATVARDARHVWDDTGGSVLHTVSPPW</sequence>
<accession>A0A853DGA4</accession>